<dbReference type="AlphaFoldDB" id="A0A2R6Q7I2"/>
<evidence type="ECO:0008006" key="3">
    <source>
        <dbReference type="Google" id="ProtNLM"/>
    </source>
</evidence>
<protein>
    <recommendedName>
        <fullName evidence="3">F-box domain-containing protein</fullName>
    </recommendedName>
</protein>
<organism evidence="1 2">
    <name type="scientific">Hermanssonia centrifuga</name>
    <dbReference type="NCBI Taxonomy" id="98765"/>
    <lineage>
        <taxon>Eukaryota</taxon>
        <taxon>Fungi</taxon>
        <taxon>Dikarya</taxon>
        <taxon>Basidiomycota</taxon>
        <taxon>Agaricomycotina</taxon>
        <taxon>Agaricomycetes</taxon>
        <taxon>Polyporales</taxon>
        <taxon>Meruliaceae</taxon>
        <taxon>Hermanssonia</taxon>
    </lineage>
</organism>
<dbReference type="EMBL" id="MLYV02000383">
    <property type="protein sequence ID" value="PSS03710.1"/>
    <property type="molecule type" value="Genomic_DNA"/>
</dbReference>
<evidence type="ECO:0000313" key="1">
    <source>
        <dbReference type="EMBL" id="PSS03710.1"/>
    </source>
</evidence>
<dbReference type="Proteomes" id="UP000186601">
    <property type="component" value="Unassembled WGS sequence"/>
</dbReference>
<comment type="caution">
    <text evidence="1">The sequence shown here is derived from an EMBL/GenBank/DDBJ whole genome shotgun (WGS) entry which is preliminary data.</text>
</comment>
<dbReference type="OrthoDB" id="2788229at2759"/>
<name>A0A2R6Q7I2_9APHY</name>
<accession>A0A2R6Q7I2</accession>
<evidence type="ECO:0000313" key="2">
    <source>
        <dbReference type="Proteomes" id="UP000186601"/>
    </source>
</evidence>
<reference evidence="1 2" key="1">
    <citation type="submission" date="2018-02" db="EMBL/GenBank/DDBJ databases">
        <title>Genome sequence of the basidiomycete white-rot fungus Phlebia centrifuga.</title>
        <authorList>
            <person name="Granchi Z."/>
            <person name="Peng M."/>
            <person name="de Vries R.P."/>
            <person name="Hilden K."/>
            <person name="Makela M.R."/>
            <person name="Grigoriev I."/>
            <person name="Riley R."/>
        </authorList>
    </citation>
    <scope>NUCLEOTIDE SEQUENCE [LARGE SCALE GENOMIC DNA]</scope>
    <source>
        <strain evidence="1 2">FBCC195</strain>
    </source>
</reference>
<keyword evidence="2" id="KW-1185">Reference proteome</keyword>
<proteinExistence type="predicted"/>
<sequence>MSYFNVGYIPDLIDLIVANLASSKKDLSSCSLVSATWLPCVRPHLFSTIRVAQTGSALLSEHISKFLAFISSSPSICGYIREICLSRDDRPDPALTMNSQIVSSILSLLPRLHTLRFVNVVFDGHARGIRFPRPSHKLRLLEFQLILIDSYTTEDILDVLGLFSHIDELHLSSRGSLHAGYGTAPSPKIFPRAVAHPPYDLVVSKFVVREHLSSYQPLIERLFRTRTIRAVESLEARVLGNQTPDWDVLVFMTNQTKATLQHLSLDPALFVAFYDWFHPGYLETLNFIRQVIPTLPHLRSFSLQSEVTSDVRVFSDMWSLVGSAVSCLPSSIRHVRLMLNPRAQDEQMYGDDHSQISEIWSRDGLNWEPLRAAFSRFGRLETATFATGGARVCVDRGREREVIQRELPELERKGVLQYQFIQRDFGWHII</sequence>
<gene>
    <name evidence="1" type="ORF">PHLCEN_2v3964</name>
</gene>